<feature type="region of interest" description="Disordered" evidence="1">
    <location>
        <begin position="1"/>
        <end position="33"/>
    </location>
</feature>
<evidence type="ECO:0000256" key="1">
    <source>
        <dbReference type="SAM" id="MobiDB-lite"/>
    </source>
</evidence>
<feature type="compositionally biased region" description="Pro residues" evidence="1">
    <location>
        <begin position="84"/>
        <end position="96"/>
    </location>
</feature>
<feature type="compositionally biased region" description="Basic and acidic residues" evidence="1">
    <location>
        <begin position="423"/>
        <end position="432"/>
    </location>
</feature>
<sequence>MTTSSPSFSFRQTSDLPDSMQLAELDPQEREERQKAIHKLLERAEFSKLTRGLRARLSYATYKATHNISHVPLPVLENRIQTPSPAPSPTPTPPSPSKRRGGPDTATMPPPPSPSRSLYSALLGPPPQKRPRHIYGPALTSSLSSTSNSPSHSPTPADLLSTYSPSPTHAPGTPRSKTFAVANATSSYSNTAGAGGMSTSPFSNATGRTVRTVMQGRARSAITEKEDMNAAATLTALMFTNRASPRQQSQAQAQPGPSLQGEHQHLSVGNDMGMVRPTTPVSSVKSNEDADAAELMLYLATSPSPARGGTSSMPRRTPTSMGRVLFAGEGAASNSLSGSGGIASGSTSSFRRQRKASGDDDMDMDVDKPDRGGSTTPDLSFSQSSQESAVSTSLLAPPPPLRSPAQSHPSLTKPSSHGTSRKLFIDGEDTRRIMGVSMGISTGTYPPSPSSNMAQKNTGNGSSNGAGNSSPTGFTLGKGIDLVEAK</sequence>
<feature type="compositionally biased region" description="Low complexity" evidence="1">
    <location>
        <begin position="457"/>
        <end position="470"/>
    </location>
</feature>
<protein>
    <submittedName>
        <fullName evidence="2">Uncharacterized protein</fullName>
    </submittedName>
</protein>
<feature type="compositionally biased region" description="Polar residues" evidence="1">
    <location>
        <begin position="439"/>
        <end position="456"/>
    </location>
</feature>
<dbReference type="Proteomes" id="UP001050691">
    <property type="component" value="Unassembled WGS sequence"/>
</dbReference>
<evidence type="ECO:0000313" key="3">
    <source>
        <dbReference type="Proteomes" id="UP001050691"/>
    </source>
</evidence>
<feature type="region of interest" description="Disordered" evidence="1">
    <location>
        <begin position="189"/>
        <end position="208"/>
    </location>
</feature>
<feature type="region of interest" description="Disordered" evidence="1">
    <location>
        <begin position="243"/>
        <end position="287"/>
    </location>
</feature>
<feature type="compositionally biased region" description="Low complexity" evidence="1">
    <location>
        <begin position="140"/>
        <end position="156"/>
    </location>
</feature>
<comment type="caution">
    <text evidence="2">The sequence shown here is derived from an EMBL/GenBank/DDBJ whole genome shotgun (WGS) entry which is preliminary data.</text>
</comment>
<keyword evidence="3" id="KW-1185">Reference proteome</keyword>
<reference evidence="2" key="1">
    <citation type="submission" date="2021-10" db="EMBL/GenBank/DDBJ databases">
        <title>De novo Genome Assembly of Clathrus columnatus (Basidiomycota, Fungi) Using Illumina and Nanopore Sequence Data.</title>
        <authorList>
            <person name="Ogiso-Tanaka E."/>
            <person name="Itagaki H."/>
            <person name="Hosoya T."/>
            <person name="Hosaka K."/>
        </authorList>
    </citation>
    <scope>NUCLEOTIDE SEQUENCE</scope>
    <source>
        <strain evidence="2">MO-923</strain>
    </source>
</reference>
<dbReference type="AlphaFoldDB" id="A0AAV5A0C2"/>
<feature type="compositionally biased region" description="Polar residues" evidence="1">
    <location>
        <begin position="1"/>
        <end position="16"/>
    </location>
</feature>
<name>A0AAV5A0C2_9AGAM</name>
<gene>
    <name evidence="2" type="ORF">Clacol_002261</name>
</gene>
<feature type="region of interest" description="Disordered" evidence="1">
    <location>
        <begin position="301"/>
        <end position="320"/>
    </location>
</feature>
<feature type="compositionally biased region" description="Low complexity" evidence="1">
    <location>
        <begin position="380"/>
        <end position="395"/>
    </location>
</feature>
<feature type="region of interest" description="Disordered" evidence="1">
    <location>
        <begin position="79"/>
        <end position="176"/>
    </location>
</feature>
<dbReference type="EMBL" id="BPWL01000003">
    <property type="protein sequence ID" value="GJJ08054.1"/>
    <property type="molecule type" value="Genomic_DNA"/>
</dbReference>
<organism evidence="2 3">
    <name type="scientific">Clathrus columnatus</name>
    <dbReference type="NCBI Taxonomy" id="1419009"/>
    <lineage>
        <taxon>Eukaryota</taxon>
        <taxon>Fungi</taxon>
        <taxon>Dikarya</taxon>
        <taxon>Basidiomycota</taxon>
        <taxon>Agaricomycotina</taxon>
        <taxon>Agaricomycetes</taxon>
        <taxon>Phallomycetidae</taxon>
        <taxon>Phallales</taxon>
        <taxon>Clathraceae</taxon>
        <taxon>Clathrus</taxon>
    </lineage>
</organism>
<proteinExistence type="predicted"/>
<accession>A0AAV5A0C2</accession>
<feature type="region of interest" description="Disordered" evidence="1">
    <location>
        <begin position="331"/>
        <end position="486"/>
    </location>
</feature>
<feature type="compositionally biased region" description="Low complexity" evidence="1">
    <location>
        <begin position="243"/>
        <end position="261"/>
    </location>
</feature>
<evidence type="ECO:0000313" key="2">
    <source>
        <dbReference type="EMBL" id="GJJ08054.1"/>
    </source>
</evidence>